<comment type="similarity">
    <text evidence="1">In the C-terminal section; belongs to the transposase 35 family.</text>
</comment>
<dbReference type="AlphaFoldDB" id="A0A345IKK3"/>
<dbReference type="Proteomes" id="UP000253744">
    <property type="component" value="Plasmid pDrdA"/>
</dbReference>
<name>A0A345IKK3_9DEIO</name>
<evidence type="ECO:0000256" key="4">
    <source>
        <dbReference type="ARBA" id="ARBA00023172"/>
    </source>
</evidence>
<dbReference type="Pfam" id="PF01385">
    <property type="entry name" value="OrfB_IS605"/>
    <property type="match status" value="1"/>
</dbReference>
<feature type="region of interest" description="Disordered" evidence="5">
    <location>
        <begin position="407"/>
        <end position="426"/>
    </location>
</feature>
<evidence type="ECO:0000313" key="8">
    <source>
        <dbReference type="EMBL" id="AXH00226.1"/>
    </source>
</evidence>
<keyword evidence="2" id="KW-0815">Transposition</keyword>
<dbReference type="RefSeq" id="WP_114672929.1">
    <property type="nucleotide sequence ID" value="NZ_CP031159.1"/>
</dbReference>
<dbReference type="EMBL" id="CP031159">
    <property type="protein sequence ID" value="AXH00226.1"/>
    <property type="molecule type" value="Genomic_DNA"/>
</dbReference>
<evidence type="ECO:0000256" key="1">
    <source>
        <dbReference type="ARBA" id="ARBA00008761"/>
    </source>
</evidence>
<feature type="domain" description="Cas12f1-like TNB" evidence="7">
    <location>
        <begin position="319"/>
        <end position="386"/>
    </location>
</feature>
<dbReference type="GO" id="GO:0006310">
    <property type="term" value="P:DNA recombination"/>
    <property type="evidence" value="ECO:0007669"/>
    <property type="project" value="UniProtKB-KW"/>
</dbReference>
<evidence type="ECO:0000256" key="2">
    <source>
        <dbReference type="ARBA" id="ARBA00022578"/>
    </source>
</evidence>
<dbReference type="NCBIfam" id="NF040570">
    <property type="entry name" value="guided_TnpB"/>
    <property type="match status" value="1"/>
</dbReference>
<sequence length="450" mass="50414">MKITLTAKLKLNHTREQKAALDAVTLSFRDALNFTSQKAFEMEKSSNAAKIQKEVYATLRERFGLGAQMACSVPRQVGATYKTLWTKVKQSAAKRAVNPKARRYKGLDQAPKFVSRTLSYQYQRDYSFKKGQQVSISTLQGRLVLPYEGYAKHLEYIAQGAEIGAGKLWYDKRKKQYFLLVPLSIELPDPDPMTHKQVVGVDVGMRYFAVASSTSNQAFFKSGKATLRKAERYAKARKSLQQKGTRSAVRRLVALSGRERRFIADTNSSLASEILKTYPHAFIGVEELTGVRDRTEKRSRPNSSEKQRKANRRRARWSYTELLGFLAYKAPLHGSFVVKVDAHYTSQTCTRCGHCSKGNRPNSGLMFVCESCGYHLHSDLMGARNVGLRALLVRQDWASTGCLSCTPGRPQSADPQAGSAGRDVSDAEAKAARLSRYAELRWSPDTSPRL</sequence>
<evidence type="ECO:0000256" key="5">
    <source>
        <dbReference type="SAM" id="MobiDB-lite"/>
    </source>
</evidence>
<evidence type="ECO:0000313" key="9">
    <source>
        <dbReference type="Proteomes" id="UP000253744"/>
    </source>
</evidence>
<evidence type="ECO:0000259" key="6">
    <source>
        <dbReference type="Pfam" id="PF01385"/>
    </source>
</evidence>
<feature type="compositionally biased region" description="Basic and acidic residues" evidence="5">
    <location>
        <begin position="292"/>
        <end position="308"/>
    </location>
</feature>
<feature type="region of interest" description="Disordered" evidence="5">
    <location>
        <begin position="292"/>
        <end position="312"/>
    </location>
</feature>
<feature type="domain" description="Probable transposase IS891/IS1136/IS1341" evidence="6">
    <location>
        <begin position="186"/>
        <end position="288"/>
    </location>
</feature>
<accession>A0A345IKK3</accession>
<protein>
    <submittedName>
        <fullName evidence="8">Transposase</fullName>
    </submittedName>
</protein>
<proteinExistence type="inferred from homology"/>
<keyword evidence="8" id="KW-0614">Plasmid</keyword>
<keyword evidence="4" id="KW-0233">DNA recombination</keyword>
<dbReference type="KEGG" id="dwu:DVJ83_13570"/>
<dbReference type="GO" id="GO:0032196">
    <property type="term" value="P:transposition"/>
    <property type="evidence" value="ECO:0007669"/>
    <property type="project" value="UniProtKB-KW"/>
</dbReference>
<dbReference type="InterPro" id="IPR001959">
    <property type="entry name" value="Transposase"/>
</dbReference>
<dbReference type="NCBIfam" id="TIGR01766">
    <property type="entry name" value="IS200/IS605 family accessory protein TnpB-like domain"/>
    <property type="match status" value="1"/>
</dbReference>
<evidence type="ECO:0000259" key="7">
    <source>
        <dbReference type="Pfam" id="PF07282"/>
    </source>
</evidence>
<dbReference type="InterPro" id="IPR010095">
    <property type="entry name" value="Cas12f1-like_TNB"/>
</dbReference>
<organism evidence="8 9">
    <name type="scientific">Deinococcus wulumuqiensis</name>
    <dbReference type="NCBI Taxonomy" id="980427"/>
    <lineage>
        <taxon>Bacteria</taxon>
        <taxon>Thermotogati</taxon>
        <taxon>Deinococcota</taxon>
        <taxon>Deinococci</taxon>
        <taxon>Deinococcales</taxon>
        <taxon>Deinococcaceae</taxon>
        <taxon>Deinococcus</taxon>
    </lineage>
</organism>
<geneLocation type="plasmid" evidence="9">
    <name>pdrda</name>
</geneLocation>
<reference evidence="8 9" key="1">
    <citation type="submission" date="2018-07" db="EMBL/GenBank/DDBJ databases">
        <title>Complete Genome and Methylome Analysis of Deinococcus wulumuqiensis NEB 479.</title>
        <authorList>
            <person name="Fomenkov A."/>
            <person name="Luyten Y."/>
            <person name="Vincze T."/>
            <person name="Anton B.P."/>
            <person name="Clark T."/>
            <person name="Roberts R.J."/>
            <person name="Morgan R.D."/>
        </authorList>
    </citation>
    <scope>NUCLEOTIDE SEQUENCE [LARGE SCALE GENOMIC DNA]</scope>
    <source>
        <strain evidence="8 9">NEB 479</strain>
        <plasmid evidence="9">Plasmid pdrda</plasmid>
    </source>
</reference>
<keyword evidence="3" id="KW-0238">DNA-binding</keyword>
<dbReference type="GO" id="GO:0003677">
    <property type="term" value="F:DNA binding"/>
    <property type="evidence" value="ECO:0007669"/>
    <property type="project" value="UniProtKB-KW"/>
</dbReference>
<gene>
    <name evidence="8" type="ORF">DVJ83_13570</name>
</gene>
<dbReference type="Pfam" id="PF07282">
    <property type="entry name" value="Cas12f1-like_TNB"/>
    <property type="match status" value="1"/>
</dbReference>
<evidence type="ECO:0000256" key="3">
    <source>
        <dbReference type="ARBA" id="ARBA00023125"/>
    </source>
</evidence>